<keyword evidence="3" id="KW-1185">Reference proteome</keyword>
<protein>
    <submittedName>
        <fullName evidence="2">Uncharacterized protein</fullName>
    </submittedName>
</protein>
<proteinExistence type="predicted"/>
<evidence type="ECO:0000313" key="2">
    <source>
        <dbReference type="EMBL" id="QEG21695.1"/>
    </source>
</evidence>
<feature type="region of interest" description="Disordered" evidence="1">
    <location>
        <begin position="1"/>
        <end position="20"/>
    </location>
</feature>
<name>A0A5B9P8Y9_9BACT</name>
<reference evidence="2 3" key="1">
    <citation type="submission" date="2019-08" db="EMBL/GenBank/DDBJ databases">
        <title>Deep-cultivation of Planctomycetes and their phenomic and genomic characterization uncovers novel biology.</title>
        <authorList>
            <person name="Wiegand S."/>
            <person name="Jogler M."/>
            <person name="Boedeker C."/>
            <person name="Pinto D."/>
            <person name="Vollmers J."/>
            <person name="Rivas-Marin E."/>
            <person name="Kohn T."/>
            <person name="Peeters S.H."/>
            <person name="Heuer A."/>
            <person name="Rast P."/>
            <person name="Oberbeckmann S."/>
            <person name="Bunk B."/>
            <person name="Jeske O."/>
            <person name="Meyerdierks A."/>
            <person name="Storesund J.E."/>
            <person name="Kallscheuer N."/>
            <person name="Luecker S."/>
            <person name="Lage O.M."/>
            <person name="Pohl T."/>
            <person name="Merkel B.J."/>
            <person name="Hornburger P."/>
            <person name="Mueller R.-W."/>
            <person name="Bruemmer F."/>
            <person name="Labrenz M."/>
            <person name="Spormann A.M."/>
            <person name="Op den Camp H."/>
            <person name="Overmann J."/>
            <person name="Amann R."/>
            <person name="Jetten M.S.M."/>
            <person name="Mascher T."/>
            <person name="Medema M.H."/>
            <person name="Devos D.P."/>
            <person name="Kaster A.-K."/>
            <person name="Ovreas L."/>
            <person name="Rohde M."/>
            <person name="Galperin M.Y."/>
            <person name="Jogler C."/>
        </authorList>
    </citation>
    <scope>NUCLEOTIDE SEQUENCE [LARGE SCALE GENOMIC DNA]</scope>
    <source>
        <strain evidence="2 3">FC18</strain>
    </source>
</reference>
<accession>A0A5B9P8Y9</accession>
<sequence>MKIGVGYNGSEADIRRPTNPNEMDASVQRFVIQTAGSHVGSARSHVRSAVPFLAVARYLFSRSVPFLAVQGMTGEKPSTIDSNKTFKTPPPRLDTMPQICLRVHHIVVCRRGISLRFDDKYASQRLPSIAPRLLNLRPQGLVVRNERFRIVNKENNRPAMWVVAIRFYIVVHFF</sequence>
<evidence type="ECO:0000313" key="3">
    <source>
        <dbReference type="Proteomes" id="UP000322214"/>
    </source>
</evidence>
<evidence type="ECO:0000256" key="1">
    <source>
        <dbReference type="SAM" id="MobiDB-lite"/>
    </source>
</evidence>
<dbReference type="KEGG" id="mff:MFFC18_15540"/>
<gene>
    <name evidence="2" type="ORF">MFFC18_15540</name>
</gene>
<dbReference type="AlphaFoldDB" id="A0A5B9P8Y9"/>
<organism evidence="2 3">
    <name type="scientific">Mariniblastus fucicola</name>
    <dbReference type="NCBI Taxonomy" id="980251"/>
    <lineage>
        <taxon>Bacteria</taxon>
        <taxon>Pseudomonadati</taxon>
        <taxon>Planctomycetota</taxon>
        <taxon>Planctomycetia</taxon>
        <taxon>Pirellulales</taxon>
        <taxon>Pirellulaceae</taxon>
        <taxon>Mariniblastus</taxon>
    </lineage>
</organism>
<dbReference type="EMBL" id="CP042912">
    <property type="protein sequence ID" value="QEG21695.1"/>
    <property type="molecule type" value="Genomic_DNA"/>
</dbReference>
<dbReference type="Proteomes" id="UP000322214">
    <property type="component" value="Chromosome"/>
</dbReference>